<evidence type="ECO:0000313" key="2">
    <source>
        <dbReference type="EMBL" id="KER29255.1"/>
    </source>
</evidence>
<gene>
    <name evidence="2" type="ORF">T265_13412</name>
</gene>
<reference evidence="2 3" key="1">
    <citation type="submission" date="2013-11" db="EMBL/GenBank/DDBJ databases">
        <title>Opisthorchis viverrini - life in the bile duct.</title>
        <authorList>
            <person name="Young N.D."/>
            <person name="Nagarajan N."/>
            <person name="Lin S.J."/>
            <person name="Korhonen P.K."/>
            <person name="Jex A.R."/>
            <person name="Hall R.S."/>
            <person name="Safavi-Hemami H."/>
            <person name="Kaewkong W."/>
            <person name="Bertrand D."/>
            <person name="Gao S."/>
            <person name="Seet Q."/>
            <person name="Wongkham S."/>
            <person name="Teh B.T."/>
            <person name="Wongkham C."/>
            <person name="Intapan P.M."/>
            <person name="Maleewong W."/>
            <person name="Yang X."/>
            <person name="Hu M."/>
            <person name="Wang Z."/>
            <person name="Hofmann A."/>
            <person name="Sternberg P.W."/>
            <person name="Tan P."/>
            <person name="Wang J."/>
            <person name="Gasser R.B."/>
        </authorList>
    </citation>
    <scope>NUCLEOTIDE SEQUENCE [LARGE SCALE GENOMIC DNA]</scope>
</reference>
<organism evidence="2 3">
    <name type="scientific">Opisthorchis viverrini</name>
    <name type="common">Southeast Asian liver fluke</name>
    <dbReference type="NCBI Taxonomy" id="6198"/>
    <lineage>
        <taxon>Eukaryota</taxon>
        <taxon>Metazoa</taxon>
        <taxon>Spiralia</taxon>
        <taxon>Lophotrochozoa</taxon>
        <taxon>Platyhelminthes</taxon>
        <taxon>Trematoda</taxon>
        <taxon>Digenea</taxon>
        <taxon>Opisthorchiida</taxon>
        <taxon>Opisthorchiata</taxon>
        <taxon>Opisthorchiidae</taxon>
        <taxon>Opisthorchis</taxon>
    </lineage>
</organism>
<feature type="region of interest" description="Disordered" evidence="1">
    <location>
        <begin position="1"/>
        <end position="25"/>
    </location>
</feature>
<proteinExistence type="predicted"/>
<keyword evidence="3" id="KW-1185">Reference proteome</keyword>
<dbReference type="GeneID" id="20327579"/>
<dbReference type="RefSeq" id="XP_009167030.1">
    <property type="nucleotide sequence ID" value="XM_009168766.1"/>
</dbReference>
<sequence length="267" mass="29933">MDGNSNSSLADRTNRNPGRLRVNGQSGYSAKTALCKLHKRRHKERDYPTNSALKMSPRVVTKHLQINCQARRTEQQPSISYQSVCKSLANPFIATLLIAKFESIGSVLDFPGKGRQSLSDERAPILQNAIEQLQSFSTMASSRHDQGSQVSCAVLTRDPTCINQKETTHEVAENSSTAHDRFRPSWGSSDRRGPRVSVNLMFYLNPNRTVSEKYIHLQTNLVFTRNSTPYCKEKSKGGRGRDLVLAYHNHSEVPIPPDIHSGNLDRN</sequence>
<dbReference type="EMBL" id="KL596682">
    <property type="protein sequence ID" value="KER29255.1"/>
    <property type="molecule type" value="Genomic_DNA"/>
</dbReference>
<dbReference type="KEGG" id="ovi:T265_13412"/>
<accession>A0A075A158</accession>
<evidence type="ECO:0000256" key="1">
    <source>
        <dbReference type="SAM" id="MobiDB-lite"/>
    </source>
</evidence>
<dbReference type="AlphaFoldDB" id="A0A075A158"/>
<dbReference type="STRING" id="6198.A0A075A158"/>
<feature type="region of interest" description="Disordered" evidence="1">
    <location>
        <begin position="168"/>
        <end position="190"/>
    </location>
</feature>
<dbReference type="CTD" id="20327579"/>
<feature type="compositionally biased region" description="Polar residues" evidence="1">
    <location>
        <begin position="1"/>
        <end position="11"/>
    </location>
</feature>
<dbReference type="OrthoDB" id="10024116at2759"/>
<protein>
    <submittedName>
        <fullName evidence="2">Uncharacterized protein</fullName>
    </submittedName>
</protein>
<dbReference type="Proteomes" id="UP000054324">
    <property type="component" value="Unassembled WGS sequence"/>
</dbReference>
<evidence type="ECO:0000313" key="3">
    <source>
        <dbReference type="Proteomes" id="UP000054324"/>
    </source>
</evidence>
<name>A0A075A158_OPIVI</name>
<feature type="non-terminal residue" evidence="2">
    <location>
        <position position="267"/>
    </location>
</feature>